<evidence type="ECO:0000256" key="1">
    <source>
        <dbReference type="SAM" id="MobiDB-lite"/>
    </source>
</evidence>
<dbReference type="Proteomes" id="UP001151760">
    <property type="component" value="Unassembled WGS sequence"/>
</dbReference>
<reference evidence="2" key="1">
    <citation type="journal article" date="2022" name="Int. J. Mol. Sci.">
        <title>Draft Genome of Tanacetum Coccineum: Genomic Comparison of Closely Related Tanacetum-Family Plants.</title>
        <authorList>
            <person name="Yamashiro T."/>
            <person name="Shiraishi A."/>
            <person name="Nakayama K."/>
            <person name="Satake H."/>
        </authorList>
    </citation>
    <scope>NUCLEOTIDE SEQUENCE</scope>
</reference>
<dbReference type="EMBL" id="BQNB010011394">
    <property type="protein sequence ID" value="GJS90007.1"/>
    <property type="molecule type" value="Genomic_DNA"/>
</dbReference>
<sequence>MRPSHHLCSLVPSIHRLSTAISDRPSHNSSFASPSRKRSRPPTASVLLSSPIPGALSYHDSFEPYVPKEAGLGVDFEDESYEPSMSRGTDLEEDVDVVRSDRIDIDPEIQAEIDKCIAYADSLKDRGIDARVVVEAIDREETETGMRGLAEVRVDRVTHPVVADDIPEPAKEGAVEVTYETLGDLVQRFHDHTEEILVHRVQATESVTPPFWDNYHGEHYYYGKQLNIIIWLNASHYNGKITVDKPNTRSGASRTLRESNEAKRSANVISFESARPTVRNLDHLMGE</sequence>
<organism evidence="2 3">
    <name type="scientific">Tanacetum coccineum</name>
    <dbReference type="NCBI Taxonomy" id="301880"/>
    <lineage>
        <taxon>Eukaryota</taxon>
        <taxon>Viridiplantae</taxon>
        <taxon>Streptophyta</taxon>
        <taxon>Embryophyta</taxon>
        <taxon>Tracheophyta</taxon>
        <taxon>Spermatophyta</taxon>
        <taxon>Magnoliopsida</taxon>
        <taxon>eudicotyledons</taxon>
        <taxon>Gunneridae</taxon>
        <taxon>Pentapetalae</taxon>
        <taxon>asterids</taxon>
        <taxon>campanulids</taxon>
        <taxon>Asterales</taxon>
        <taxon>Asteraceae</taxon>
        <taxon>Asteroideae</taxon>
        <taxon>Anthemideae</taxon>
        <taxon>Anthemidinae</taxon>
        <taxon>Tanacetum</taxon>
    </lineage>
</organism>
<keyword evidence="3" id="KW-1185">Reference proteome</keyword>
<reference evidence="2" key="2">
    <citation type="submission" date="2022-01" db="EMBL/GenBank/DDBJ databases">
        <authorList>
            <person name="Yamashiro T."/>
            <person name="Shiraishi A."/>
            <person name="Satake H."/>
            <person name="Nakayama K."/>
        </authorList>
    </citation>
    <scope>NUCLEOTIDE SEQUENCE</scope>
</reference>
<protein>
    <submittedName>
        <fullName evidence="2">Uncharacterized protein</fullName>
    </submittedName>
</protein>
<proteinExistence type="predicted"/>
<evidence type="ECO:0000313" key="2">
    <source>
        <dbReference type="EMBL" id="GJS90007.1"/>
    </source>
</evidence>
<feature type="region of interest" description="Disordered" evidence="1">
    <location>
        <begin position="19"/>
        <end position="46"/>
    </location>
</feature>
<accession>A0ABQ4ZLD1</accession>
<gene>
    <name evidence="2" type="ORF">Tco_0772643</name>
</gene>
<evidence type="ECO:0000313" key="3">
    <source>
        <dbReference type="Proteomes" id="UP001151760"/>
    </source>
</evidence>
<comment type="caution">
    <text evidence="2">The sequence shown here is derived from an EMBL/GenBank/DDBJ whole genome shotgun (WGS) entry which is preliminary data.</text>
</comment>
<name>A0ABQ4ZLD1_9ASTR</name>